<sequence>MGRMGEVWCVRSGDVPVGEIAIDGGDFPWLAGRFTAGPGFAAVAPLFARDIELTELDDDARWDEWEQVHEEIRRTVSLSSPAGPVPEFLLHVEGDRARFRWSDEPFAAD</sequence>
<reference evidence="1" key="1">
    <citation type="journal article" date="2014" name="Int. J. Syst. Evol. Microbiol.">
        <title>Complete genome sequence of Corynebacterium casei LMG S-19264T (=DSM 44701T), isolated from a smear-ripened cheese.</title>
        <authorList>
            <consortium name="US DOE Joint Genome Institute (JGI-PGF)"/>
            <person name="Walter F."/>
            <person name="Albersmeier A."/>
            <person name="Kalinowski J."/>
            <person name="Ruckert C."/>
        </authorList>
    </citation>
    <scope>NUCLEOTIDE SEQUENCE</scope>
    <source>
        <strain evidence="1">JCM 4790</strain>
    </source>
</reference>
<organism evidence="1 2">
    <name type="scientific">Streptomyces minutiscleroticus</name>
    <dbReference type="NCBI Taxonomy" id="68238"/>
    <lineage>
        <taxon>Bacteria</taxon>
        <taxon>Bacillati</taxon>
        <taxon>Actinomycetota</taxon>
        <taxon>Actinomycetes</taxon>
        <taxon>Kitasatosporales</taxon>
        <taxon>Streptomycetaceae</taxon>
        <taxon>Streptomyces</taxon>
    </lineage>
</organism>
<dbReference type="Proteomes" id="UP000619244">
    <property type="component" value="Unassembled WGS sequence"/>
</dbReference>
<name>A0A918KTZ9_9ACTN</name>
<dbReference type="EMBL" id="BMVU01000013">
    <property type="protein sequence ID" value="GGX76073.1"/>
    <property type="molecule type" value="Genomic_DNA"/>
</dbReference>
<accession>A0A918KTZ9</accession>
<evidence type="ECO:0000313" key="2">
    <source>
        <dbReference type="Proteomes" id="UP000619244"/>
    </source>
</evidence>
<dbReference type="AlphaFoldDB" id="A0A918KTZ9"/>
<keyword evidence="2" id="KW-1185">Reference proteome</keyword>
<protein>
    <submittedName>
        <fullName evidence="1">Uncharacterized protein</fullName>
    </submittedName>
</protein>
<gene>
    <name evidence="1" type="ORF">GCM10010358_33100</name>
</gene>
<proteinExistence type="predicted"/>
<comment type="caution">
    <text evidence="1">The sequence shown here is derived from an EMBL/GenBank/DDBJ whole genome shotgun (WGS) entry which is preliminary data.</text>
</comment>
<reference evidence="1" key="2">
    <citation type="submission" date="2020-09" db="EMBL/GenBank/DDBJ databases">
        <authorList>
            <person name="Sun Q."/>
            <person name="Ohkuma M."/>
        </authorList>
    </citation>
    <scope>NUCLEOTIDE SEQUENCE</scope>
    <source>
        <strain evidence="1">JCM 4790</strain>
    </source>
</reference>
<evidence type="ECO:0000313" key="1">
    <source>
        <dbReference type="EMBL" id="GGX76073.1"/>
    </source>
</evidence>
<dbReference type="RefSeq" id="WP_190190996.1">
    <property type="nucleotide sequence ID" value="NZ_BMVU01000013.1"/>
</dbReference>